<organism evidence="5 6">
    <name type="scientific">Planomicrobium soli</name>
    <dbReference type="NCBI Taxonomy" id="1176648"/>
    <lineage>
        <taxon>Bacteria</taxon>
        <taxon>Bacillati</taxon>
        <taxon>Bacillota</taxon>
        <taxon>Bacilli</taxon>
        <taxon>Bacillales</taxon>
        <taxon>Caryophanaceae</taxon>
        <taxon>Planomicrobium</taxon>
    </lineage>
</organism>
<dbReference type="PANTHER" id="PTHR11614">
    <property type="entry name" value="PHOSPHOLIPASE-RELATED"/>
    <property type="match status" value="1"/>
</dbReference>
<sequence length="249" mass="27718">MTKNFDVLTGAEPFTVEGGRIGILVSHGFTGTTQSMRPLGEAFAKEGYTVSVPRLKGHGTHHEEMEQTSYHDWITSIEEAFTWLNERCDQVFMAGLSMGGTLALYIAENYPDIRAISLINAAVDVPSMIAVNDLQDVRFLDAIGSDIKKAGAKELAYEMTPVASVKQLLTFMAEVRANLHKVRCPTILFVSPEDHVVPANNAQIIYDEITSEEKTIIEMPDSYHVATLDNDQQRIIDETLAFFKKYEAQ</sequence>
<evidence type="ECO:0000259" key="4">
    <source>
        <dbReference type="Pfam" id="PF12146"/>
    </source>
</evidence>
<dbReference type="InterPro" id="IPR051044">
    <property type="entry name" value="MAG_DAG_Lipase"/>
</dbReference>
<dbReference type="GO" id="GO:0052689">
    <property type="term" value="F:carboxylic ester hydrolase activity"/>
    <property type="evidence" value="ECO:0007669"/>
    <property type="project" value="InterPro"/>
</dbReference>
<keyword evidence="6" id="KW-1185">Reference proteome</keyword>
<proteinExistence type="predicted"/>
<evidence type="ECO:0000256" key="1">
    <source>
        <dbReference type="PIRSR" id="PIRSR017388-1"/>
    </source>
</evidence>
<dbReference type="SUPFAM" id="SSF53474">
    <property type="entry name" value="alpha/beta-Hydrolases"/>
    <property type="match status" value="1"/>
</dbReference>
<dbReference type="AlphaFoldDB" id="A0A2P8H6K2"/>
<dbReference type="InterPro" id="IPR012354">
    <property type="entry name" value="Esterase_lipase"/>
</dbReference>
<dbReference type="Proteomes" id="UP000242682">
    <property type="component" value="Unassembled WGS sequence"/>
</dbReference>
<dbReference type="RefSeq" id="WP_106531636.1">
    <property type="nucleotide sequence ID" value="NZ_PYAT01000001.1"/>
</dbReference>
<comment type="caution">
    <text evidence="5">The sequence shown here is derived from an EMBL/GenBank/DDBJ whole genome shotgun (WGS) entry which is preliminary data.</text>
</comment>
<evidence type="ECO:0000313" key="6">
    <source>
        <dbReference type="Proteomes" id="UP000242682"/>
    </source>
</evidence>
<feature type="active site" description="Charge relay system" evidence="1">
    <location>
        <position position="224"/>
    </location>
</feature>
<dbReference type="InterPro" id="IPR029058">
    <property type="entry name" value="AB_hydrolase_fold"/>
</dbReference>
<dbReference type="OrthoDB" id="9786110at2"/>
<feature type="binding site" evidence="2">
    <location>
        <position position="98"/>
    </location>
    <ligand>
        <name>substrate</name>
    </ligand>
</feature>
<name>A0A2P8H6K2_9BACL</name>
<dbReference type="EMBL" id="PYAT01000001">
    <property type="protein sequence ID" value="PSL41829.1"/>
    <property type="molecule type" value="Genomic_DNA"/>
</dbReference>
<dbReference type="InterPro" id="IPR022742">
    <property type="entry name" value="Hydrolase_4"/>
</dbReference>
<evidence type="ECO:0000313" key="5">
    <source>
        <dbReference type="EMBL" id="PSL41829.1"/>
    </source>
</evidence>
<feature type="site" description="Important for substrate specificity" evidence="3">
    <location>
        <position position="143"/>
    </location>
</feature>
<dbReference type="Pfam" id="PF12146">
    <property type="entry name" value="Hydrolase_4"/>
    <property type="match status" value="1"/>
</dbReference>
<feature type="active site" description="Nucleophile" evidence="1">
    <location>
        <position position="97"/>
    </location>
</feature>
<evidence type="ECO:0000256" key="2">
    <source>
        <dbReference type="PIRSR" id="PIRSR017388-2"/>
    </source>
</evidence>
<feature type="active site" description="Charge relay system" evidence="1">
    <location>
        <position position="194"/>
    </location>
</feature>
<gene>
    <name evidence="5" type="ORF">B0H99_10173</name>
</gene>
<feature type="domain" description="Serine aminopeptidase S33" evidence="4">
    <location>
        <begin position="23"/>
        <end position="229"/>
    </location>
</feature>
<protein>
    <submittedName>
        <fullName evidence="5">Carboxylesterase</fullName>
    </submittedName>
</protein>
<dbReference type="PIRSF" id="PIRSF017388">
    <property type="entry name" value="Esterase_lipase"/>
    <property type="match status" value="1"/>
</dbReference>
<accession>A0A2P8H6K2</accession>
<dbReference type="Gene3D" id="3.40.50.1820">
    <property type="entry name" value="alpha/beta hydrolase"/>
    <property type="match status" value="1"/>
</dbReference>
<reference evidence="5 6" key="1">
    <citation type="submission" date="2018-03" db="EMBL/GenBank/DDBJ databases">
        <title>Genomic Encyclopedia of Type Strains, Phase III (KMG-III): the genomes of soil and plant-associated and newly described type strains.</title>
        <authorList>
            <person name="Whitman W."/>
        </authorList>
    </citation>
    <scope>NUCLEOTIDE SEQUENCE [LARGE SCALE GENOMIC DNA]</scope>
    <source>
        <strain evidence="5 6">CGMCC 1.12259</strain>
    </source>
</reference>
<evidence type="ECO:0000256" key="3">
    <source>
        <dbReference type="PIRSR" id="PIRSR017388-3"/>
    </source>
</evidence>
<feature type="binding site" evidence="2">
    <location>
        <position position="29"/>
    </location>
    <ligand>
        <name>substrate</name>
    </ligand>
</feature>